<accession>A0A7J6J6G5</accession>
<evidence type="ECO:0000256" key="1">
    <source>
        <dbReference type="SAM" id="SignalP"/>
    </source>
</evidence>
<sequence>MKFDQAIAAFVSLLAVPTFAQITPVTCQKETVSCAGNEDCNAKGSPGGFPCPAGSGQNDADCWIATSAGGDASSVSCWCCRPQS</sequence>
<dbReference type="GeneID" id="43603962"/>
<reference evidence="2 3" key="2">
    <citation type="submission" date="2020-04" db="EMBL/GenBank/DDBJ databases">
        <title>Genome sequencing and assembly of multiple isolates from the Colletotrichum gloeosporioides species complex.</title>
        <authorList>
            <person name="Gan P."/>
            <person name="Shirasu K."/>
        </authorList>
    </citation>
    <scope>NUCLEOTIDE SEQUENCE [LARGE SCALE GENOMIC DNA]</scope>
    <source>
        <strain evidence="2 3">Nara gc5</strain>
    </source>
</reference>
<protein>
    <submittedName>
        <fullName evidence="2">Uncharacterized protein</fullName>
    </submittedName>
</protein>
<organism evidence="2 3">
    <name type="scientific">Colletotrichum fructicola (strain Nara gc5)</name>
    <name type="common">Anthracnose fungus</name>
    <name type="synonym">Colletotrichum gloeosporioides (strain Nara gc5)</name>
    <dbReference type="NCBI Taxonomy" id="1213859"/>
    <lineage>
        <taxon>Eukaryota</taxon>
        <taxon>Fungi</taxon>
        <taxon>Dikarya</taxon>
        <taxon>Ascomycota</taxon>
        <taxon>Pezizomycotina</taxon>
        <taxon>Sordariomycetes</taxon>
        <taxon>Hypocreomycetidae</taxon>
        <taxon>Glomerellales</taxon>
        <taxon>Glomerellaceae</taxon>
        <taxon>Colletotrichum</taxon>
        <taxon>Colletotrichum gloeosporioides species complex</taxon>
    </lineage>
</organism>
<dbReference type="Proteomes" id="UP000011096">
    <property type="component" value="Unassembled WGS sequence"/>
</dbReference>
<dbReference type="InParanoid" id="A0A7J6J6G5"/>
<keyword evidence="1" id="KW-0732">Signal</keyword>
<name>A0A7J6J6G5_COLFN</name>
<dbReference type="RefSeq" id="XP_031883034.1">
    <property type="nucleotide sequence ID" value="XM_032019739.1"/>
</dbReference>
<proteinExistence type="predicted"/>
<gene>
    <name evidence="2" type="ORF">CGGC5_v006859</name>
</gene>
<reference evidence="2 3" key="1">
    <citation type="submission" date="2012-08" db="EMBL/GenBank/DDBJ databases">
        <authorList>
            <person name="Gan P.H.P."/>
            <person name="Ikeda K."/>
            <person name="Irieda H."/>
            <person name="Narusaka M."/>
            <person name="O'Connell R.J."/>
            <person name="Narusaka Y."/>
            <person name="Takano Y."/>
            <person name="Kubo Y."/>
            <person name="Shirasu K."/>
        </authorList>
    </citation>
    <scope>NUCLEOTIDE SEQUENCE [LARGE SCALE GENOMIC DNA]</scope>
    <source>
        <strain evidence="2 3">Nara gc5</strain>
    </source>
</reference>
<feature type="signal peptide" evidence="1">
    <location>
        <begin position="1"/>
        <end position="20"/>
    </location>
</feature>
<keyword evidence="3" id="KW-1185">Reference proteome</keyword>
<evidence type="ECO:0000313" key="3">
    <source>
        <dbReference type="Proteomes" id="UP000011096"/>
    </source>
</evidence>
<feature type="chain" id="PRO_5029626004" evidence="1">
    <location>
        <begin position="21"/>
        <end position="84"/>
    </location>
</feature>
<dbReference type="OrthoDB" id="4844242at2759"/>
<evidence type="ECO:0000313" key="2">
    <source>
        <dbReference type="EMBL" id="KAF4485432.1"/>
    </source>
</evidence>
<dbReference type="EMBL" id="ANPB02000004">
    <property type="protein sequence ID" value="KAF4485432.1"/>
    <property type="molecule type" value="Genomic_DNA"/>
</dbReference>
<comment type="caution">
    <text evidence="2">The sequence shown here is derived from an EMBL/GenBank/DDBJ whole genome shotgun (WGS) entry which is preliminary data.</text>
</comment>
<dbReference type="AlphaFoldDB" id="A0A7J6J6G5"/>